<protein>
    <submittedName>
        <fullName evidence="3">Replication initiator protein A</fullName>
    </submittedName>
</protein>
<feature type="compositionally biased region" description="Polar residues" evidence="1">
    <location>
        <begin position="204"/>
        <end position="214"/>
    </location>
</feature>
<evidence type="ECO:0000259" key="2">
    <source>
        <dbReference type="Pfam" id="PF06970"/>
    </source>
</evidence>
<feature type="compositionally biased region" description="Polar residues" evidence="1">
    <location>
        <begin position="165"/>
        <end position="175"/>
    </location>
</feature>
<dbReference type="AlphaFoldDB" id="A0A6M1L5Z7"/>
<dbReference type="EMBL" id="JAAKFZ010000001">
    <property type="protein sequence ID" value="NGL83177.1"/>
    <property type="molecule type" value="Genomic_DNA"/>
</dbReference>
<proteinExistence type="predicted"/>
<dbReference type="Proteomes" id="UP000479499">
    <property type="component" value="Unassembled WGS sequence"/>
</dbReference>
<sequence>MADITIDQLATQTFYQIPEIFFTRIQHNDNGYVKLTSSYVELSSDAKLAYGALFNRCKLSISSFQKGNRDYVDKNGAVFLIFTVTDLMLLLDKGKMKVTQIKKELHEHGLLREVRQGLNKPNRLYLQLVDASLEVTEHYNADGVLLKKVDSFGKVLYQKEEPPQKESQLLDNSGSPFFGRPKNGRQKVHKSDAIKTEKSKTDNNNDTNRYGNESPLNLISDSEAFQMGQHGFLSAQTIQRLSLFGKEAKLLQNKIYQAKRQVEKDYSHLLNHQEMIYGEVWSLELEREVDKLIFKIKTGENEGKAIKNIPGYFYKMMVRFWKMALLIEKEQGFIALSNQSDYAKSFPEECPSLISYYYPDKLSESKLNQYLSELSERIETC</sequence>
<feature type="domain" description="Replication initiator A N-terminal" evidence="2">
    <location>
        <begin position="37"/>
        <end position="105"/>
    </location>
</feature>
<accession>A0A6M1L5Z7</accession>
<evidence type="ECO:0000313" key="3">
    <source>
        <dbReference type="EMBL" id="NGL83177.1"/>
    </source>
</evidence>
<gene>
    <name evidence="3" type="ORF">G5B50_00075</name>
</gene>
<evidence type="ECO:0000256" key="1">
    <source>
        <dbReference type="SAM" id="MobiDB-lite"/>
    </source>
</evidence>
<reference evidence="3 4" key="1">
    <citation type="submission" date="2020-02" db="EMBL/GenBank/DDBJ databases">
        <title>M-like protein SrM is not crucial to the virulence of a novel isolate of Streptococcus equi subsp. ruminatorum from Macaca mulatta.</title>
        <authorList>
            <person name="Guo G."/>
            <person name="Cheng L."/>
            <person name="Zhang W."/>
        </authorList>
    </citation>
    <scope>NUCLEOTIDE SEQUENCE [LARGE SCALE GENOMIC DNA]</scope>
    <source>
        <strain evidence="3 4">FJ1804</strain>
    </source>
</reference>
<dbReference type="InterPro" id="IPR010724">
    <property type="entry name" value="RepA_N"/>
</dbReference>
<name>A0A6M1L5Z7_9STRE</name>
<feature type="compositionally biased region" description="Basic and acidic residues" evidence="1">
    <location>
        <begin position="189"/>
        <end position="203"/>
    </location>
</feature>
<dbReference type="Pfam" id="PF06970">
    <property type="entry name" value="RepA_N"/>
    <property type="match status" value="1"/>
</dbReference>
<feature type="region of interest" description="Disordered" evidence="1">
    <location>
        <begin position="163"/>
        <end position="214"/>
    </location>
</feature>
<comment type="caution">
    <text evidence="3">The sequence shown here is derived from an EMBL/GenBank/DDBJ whole genome shotgun (WGS) entry which is preliminary data.</text>
</comment>
<evidence type="ECO:0000313" key="4">
    <source>
        <dbReference type="Proteomes" id="UP000479499"/>
    </source>
</evidence>
<dbReference type="RefSeq" id="WP_164334727.1">
    <property type="nucleotide sequence ID" value="NZ_JAAKFZ010000001.1"/>
</dbReference>
<organism evidence="3 4">
    <name type="scientific">Streptococcus equi subsp. ruminatorum</name>
    <dbReference type="NCBI Taxonomy" id="254358"/>
    <lineage>
        <taxon>Bacteria</taxon>
        <taxon>Bacillati</taxon>
        <taxon>Bacillota</taxon>
        <taxon>Bacilli</taxon>
        <taxon>Lactobacillales</taxon>
        <taxon>Streptococcaceae</taxon>
        <taxon>Streptococcus</taxon>
    </lineage>
</organism>